<dbReference type="InParanoid" id="A0A1Y1YZ98"/>
<dbReference type="AlphaFoldDB" id="A0A1Y1YZ98"/>
<dbReference type="Proteomes" id="UP000193498">
    <property type="component" value="Unassembled WGS sequence"/>
</dbReference>
<feature type="region of interest" description="Disordered" evidence="1">
    <location>
        <begin position="25"/>
        <end position="79"/>
    </location>
</feature>
<evidence type="ECO:0000313" key="3">
    <source>
        <dbReference type="Proteomes" id="UP000193498"/>
    </source>
</evidence>
<comment type="caution">
    <text evidence="2">The sequence shown here is derived from an EMBL/GenBank/DDBJ whole genome shotgun (WGS) entry which is preliminary data.</text>
</comment>
<reference evidence="2 3" key="1">
    <citation type="submission" date="2016-07" db="EMBL/GenBank/DDBJ databases">
        <title>Pervasive Adenine N6-methylation of Active Genes in Fungi.</title>
        <authorList>
            <consortium name="DOE Joint Genome Institute"/>
            <person name="Mondo S.J."/>
            <person name="Dannebaum R.O."/>
            <person name="Kuo R.C."/>
            <person name="Labutti K."/>
            <person name="Haridas S."/>
            <person name="Kuo A."/>
            <person name="Salamov A."/>
            <person name="Ahrendt S.R."/>
            <person name="Lipzen A."/>
            <person name="Sullivan W."/>
            <person name="Andreopoulos W.B."/>
            <person name="Clum A."/>
            <person name="Lindquist E."/>
            <person name="Daum C."/>
            <person name="Ramamoorthy G.K."/>
            <person name="Gryganskyi A."/>
            <person name="Culley D."/>
            <person name="Magnuson J.K."/>
            <person name="James T.Y."/>
            <person name="O'Malley M.A."/>
            <person name="Stajich J.E."/>
            <person name="Spatafora J.W."/>
            <person name="Visel A."/>
            <person name="Grigoriev I.V."/>
        </authorList>
    </citation>
    <scope>NUCLEOTIDE SEQUENCE [LARGE SCALE GENOMIC DNA]</scope>
    <source>
        <strain evidence="2 3">CBS 931.73</strain>
    </source>
</reference>
<accession>A0A1Y1YZ98</accession>
<organism evidence="2 3">
    <name type="scientific">Basidiobolus meristosporus CBS 931.73</name>
    <dbReference type="NCBI Taxonomy" id="1314790"/>
    <lineage>
        <taxon>Eukaryota</taxon>
        <taxon>Fungi</taxon>
        <taxon>Fungi incertae sedis</taxon>
        <taxon>Zoopagomycota</taxon>
        <taxon>Entomophthoromycotina</taxon>
        <taxon>Basidiobolomycetes</taxon>
        <taxon>Basidiobolales</taxon>
        <taxon>Basidiobolaceae</taxon>
        <taxon>Basidiobolus</taxon>
    </lineage>
</organism>
<evidence type="ECO:0000313" key="2">
    <source>
        <dbReference type="EMBL" id="ORY03266.1"/>
    </source>
</evidence>
<protein>
    <submittedName>
        <fullName evidence="2">Uncharacterized protein</fullName>
    </submittedName>
</protein>
<gene>
    <name evidence="2" type="ORF">K493DRAFT_311772</name>
</gene>
<name>A0A1Y1YZ98_9FUNG</name>
<proteinExistence type="predicted"/>
<sequence>METIYIPSMVDEKSKYITEIYPQSLQQPKAPHHRKSCHFPSSEPFPIDALPRPFTRSATWPRMKMTQSLESITEDPQEQ</sequence>
<dbReference type="EMBL" id="MCFE01000048">
    <property type="protein sequence ID" value="ORY03266.1"/>
    <property type="molecule type" value="Genomic_DNA"/>
</dbReference>
<evidence type="ECO:0000256" key="1">
    <source>
        <dbReference type="SAM" id="MobiDB-lite"/>
    </source>
</evidence>
<keyword evidence="3" id="KW-1185">Reference proteome</keyword>